<dbReference type="WBParaSite" id="MBELARI_LOCUS20132.1">
    <property type="protein sequence ID" value="MBELARI_LOCUS20132.1"/>
    <property type="gene ID" value="MBELARI_LOCUS20132"/>
</dbReference>
<dbReference type="Proteomes" id="UP000887575">
    <property type="component" value="Unassembled WGS sequence"/>
</dbReference>
<keyword evidence="2" id="KW-1185">Reference proteome</keyword>
<feature type="chain" id="PRO_5042020494" evidence="1">
    <location>
        <begin position="20"/>
        <end position="163"/>
    </location>
</feature>
<protein>
    <submittedName>
        <fullName evidence="3">Uncharacterized protein</fullName>
    </submittedName>
</protein>
<evidence type="ECO:0000313" key="3">
    <source>
        <dbReference type="WBParaSite" id="MBELARI_LOCUS20132.1"/>
    </source>
</evidence>
<dbReference type="AlphaFoldDB" id="A0AAF3F119"/>
<feature type="signal peptide" evidence="1">
    <location>
        <begin position="1"/>
        <end position="19"/>
    </location>
</feature>
<evidence type="ECO:0000256" key="1">
    <source>
        <dbReference type="SAM" id="SignalP"/>
    </source>
</evidence>
<reference evidence="3" key="1">
    <citation type="submission" date="2024-02" db="UniProtKB">
        <authorList>
            <consortium name="WormBaseParasite"/>
        </authorList>
    </citation>
    <scope>IDENTIFICATION</scope>
</reference>
<evidence type="ECO:0000313" key="2">
    <source>
        <dbReference type="Proteomes" id="UP000887575"/>
    </source>
</evidence>
<proteinExistence type="predicted"/>
<accession>A0AAF3F119</accession>
<name>A0AAF3F119_9BILA</name>
<organism evidence="2 3">
    <name type="scientific">Mesorhabditis belari</name>
    <dbReference type="NCBI Taxonomy" id="2138241"/>
    <lineage>
        <taxon>Eukaryota</taxon>
        <taxon>Metazoa</taxon>
        <taxon>Ecdysozoa</taxon>
        <taxon>Nematoda</taxon>
        <taxon>Chromadorea</taxon>
        <taxon>Rhabditida</taxon>
        <taxon>Rhabditina</taxon>
        <taxon>Rhabditomorpha</taxon>
        <taxon>Rhabditoidea</taxon>
        <taxon>Rhabditidae</taxon>
        <taxon>Mesorhabditinae</taxon>
        <taxon>Mesorhabditis</taxon>
    </lineage>
</organism>
<sequence>MLAKLRFFFFFFFVDGVLGCLPDAGKVYTSPSFSFDVQPPLRWSFGDAAVTGPAFPGQPRSKEDAQANFKDDLELAVMRALNAEKIPPAYASSCNGILSKDNKTIIGICTNPPSPPAYSVQGTLGVKSTTGLSESTWKTLAANVQKELAKMGAIFVKPITVKI</sequence>
<keyword evidence="1" id="KW-0732">Signal</keyword>